<keyword evidence="1" id="KW-0732">Signal</keyword>
<feature type="domain" description="Sulfatase-modifying factor enzyme-like" evidence="2">
    <location>
        <begin position="102"/>
        <end position="285"/>
    </location>
</feature>
<proteinExistence type="predicted"/>
<dbReference type="SUPFAM" id="SSF56436">
    <property type="entry name" value="C-type lectin-like"/>
    <property type="match status" value="1"/>
</dbReference>
<evidence type="ECO:0000256" key="1">
    <source>
        <dbReference type="SAM" id="SignalP"/>
    </source>
</evidence>
<evidence type="ECO:0000313" key="3">
    <source>
        <dbReference type="EMBL" id="AYF02851.1"/>
    </source>
</evidence>
<protein>
    <recommendedName>
        <fullName evidence="2">Sulfatase-modifying factor enzyme-like domain-containing protein</fullName>
    </recommendedName>
</protein>
<gene>
    <name evidence="3" type="ORF">PY32053_03277</name>
</gene>
<dbReference type="RefSeq" id="WP_120443177.1">
    <property type="nucleotide sequence ID" value="NZ_CP031078.1"/>
</dbReference>
<dbReference type="InterPro" id="IPR016187">
    <property type="entry name" value="CTDL_fold"/>
</dbReference>
<dbReference type="Gene3D" id="3.90.1580.10">
    <property type="entry name" value="paralog of FGE (formylglycine-generating enzyme)"/>
    <property type="match status" value="1"/>
</dbReference>
<accession>A0A386UQD7</accession>
<dbReference type="InterPro" id="IPR042095">
    <property type="entry name" value="SUMF_sf"/>
</dbReference>
<evidence type="ECO:0000259" key="2">
    <source>
        <dbReference type="Pfam" id="PF03781"/>
    </source>
</evidence>
<dbReference type="Pfam" id="PF03781">
    <property type="entry name" value="FGE-sulfatase"/>
    <property type="match status" value="1"/>
</dbReference>
<dbReference type="PANTHER" id="PTHR23150">
    <property type="entry name" value="SULFATASE MODIFYING FACTOR 1, 2"/>
    <property type="match status" value="1"/>
</dbReference>
<feature type="signal peptide" evidence="1">
    <location>
        <begin position="1"/>
        <end position="20"/>
    </location>
</feature>
<sequence>MRLSLAIPLLLSALATAAGAQPPSKWEDFDWNPQPLAEDVILPMPCDGAMAFRRVDTPTAPNWLADTGLQMGNSDVSGQEHSESLLPDNITGGLTKTGPDSRYYLLGKYEVSRRQYQAVMSDSCPRGDDEAALPAEGMSWLDAQTFAARYTEWLYTHARNALAEAAGEGSFLRLPTEEEWEFAARGGLAVNDGALRKKLFPMDGPLEDYVWFAGFKSCDGKVQSIGVLKQNPLGFFDILGNVQELTAGLYRLRTREQLHGQAGGLVARGGSCLTAEARMRSSDRDEIAPYDDKTGAPRGKVFTGLRLAFGAPILSSAERISTINEDWRVSGEMRLPLEPGQDPVEALGIIAEAEPDARVRDALLNARDLFQREMTQRNAVEGRSAASVAQGGMLAVRSYLLALQDLANSRELLASNPDDRDFRDYVARAEERRQLTENVLLAGIVHAAEDFSDQTYSAAAHVVAQENEARLAGMRARTRVSTMRMHDLFGQFVGTYRKHPDTDPQEFLNQIEALRVELSQLQD</sequence>
<organism evidence="3 4">
    <name type="scientific">Paracoccus yeei</name>
    <dbReference type="NCBI Taxonomy" id="147645"/>
    <lineage>
        <taxon>Bacteria</taxon>
        <taxon>Pseudomonadati</taxon>
        <taxon>Pseudomonadota</taxon>
        <taxon>Alphaproteobacteria</taxon>
        <taxon>Rhodobacterales</taxon>
        <taxon>Paracoccaceae</taxon>
        <taxon>Paracoccus</taxon>
    </lineage>
</organism>
<dbReference type="AlphaFoldDB" id="A0A386UQD7"/>
<evidence type="ECO:0000313" key="4">
    <source>
        <dbReference type="Proteomes" id="UP000272010"/>
    </source>
</evidence>
<reference evidence="4" key="1">
    <citation type="submission" date="2018-07" db="EMBL/GenBank/DDBJ databases">
        <title>Genome Structure of the Opportunistic Pathogen Paracoccus yeei (Alphaproteobacteria) and Identification of Putative Virulence Factors.</title>
        <authorList>
            <person name="Lasek R."/>
            <person name="Szuplewska M."/>
            <person name="Mitura M."/>
            <person name="Decewicz P."/>
            <person name="Chmielowska C."/>
            <person name="Pawlot A."/>
            <person name="Sentkowska D."/>
            <person name="Czarnecki J."/>
            <person name="Bartosik D."/>
        </authorList>
    </citation>
    <scope>NUCLEOTIDE SEQUENCE [LARGE SCALE GENOMIC DNA]</scope>
    <source>
        <strain evidence="4">CCUG 32053</strain>
    </source>
</reference>
<dbReference type="EMBL" id="CP031078">
    <property type="protein sequence ID" value="AYF02851.1"/>
    <property type="molecule type" value="Genomic_DNA"/>
</dbReference>
<dbReference type="InterPro" id="IPR005532">
    <property type="entry name" value="SUMF_dom"/>
</dbReference>
<feature type="chain" id="PRO_5017464671" description="Sulfatase-modifying factor enzyme-like domain-containing protein" evidence="1">
    <location>
        <begin position="21"/>
        <end position="523"/>
    </location>
</feature>
<dbReference type="PANTHER" id="PTHR23150:SF19">
    <property type="entry name" value="FORMYLGLYCINE-GENERATING ENZYME"/>
    <property type="match status" value="1"/>
</dbReference>
<name>A0A386UQD7_9RHOB</name>
<dbReference type="GO" id="GO:0120147">
    <property type="term" value="F:formylglycine-generating oxidase activity"/>
    <property type="evidence" value="ECO:0007669"/>
    <property type="project" value="TreeGrafter"/>
</dbReference>
<dbReference type="Proteomes" id="UP000272010">
    <property type="component" value="Chromosome"/>
</dbReference>
<dbReference type="InterPro" id="IPR051043">
    <property type="entry name" value="Sulfatase_Mod_Factor_Kinase"/>
</dbReference>